<keyword evidence="11 20" id="KW-0460">Magnesium</keyword>
<dbReference type="UniPathway" id="UPA00973"/>
<feature type="binding site" evidence="20">
    <location>
        <position position="169"/>
    </location>
    <ligand>
        <name>UDP-N-acetyl-alpha-D-glucosamine</name>
        <dbReference type="ChEBI" id="CHEBI:57705"/>
    </ligand>
</feature>
<dbReference type="KEGG" id="ahk:NCTC10172_01346"/>
<dbReference type="InterPro" id="IPR056729">
    <property type="entry name" value="GMPPB_C"/>
</dbReference>
<dbReference type="InterPro" id="IPR011004">
    <property type="entry name" value="Trimer_LpxA-like_sf"/>
</dbReference>
<feature type="binding site" evidence="20">
    <location>
        <position position="226"/>
    </location>
    <ligand>
        <name>Mg(2+)</name>
        <dbReference type="ChEBI" id="CHEBI:18420"/>
    </ligand>
</feature>
<dbReference type="SUPFAM" id="SSF51161">
    <property type="entry name" value="Trimeric LpxA-like enzymes"/>
    <property type="match status" value="1"/>
</dbReference>
<sequence>MKNYALVLAAGKGTRMKSETPKVAFPILKKPMIEYIVENIEKSVIDEIYLVLGYKREVVQEIIGDRAKYVYQEEQLGTGHAAMMAAPILGELEGNTFIMPGDVPLIWYKSIDRMFKVHEENGNDLTVVTAIYEDPQGYGRILRNPQGQITGIVEDRDANEYQKEIKEINTGIYIVNNKKFFNLLKDLKNENAKGEYYITDMIEMMRKDYKVGAYVVKNNSLVMGVNDLYGISKAEKYLREYINKEHMLNGVSMINPDTITIGHNVQIEPGVTINPNTTITGNTVIKAGAVVGPNSEVHNSVIHERAQIKHSLVYDSEVGAETTVGPFAHLRDHANIGAHNRIGNFVEVKKSSTGYNTKASHLAYIGDSEVGSNVNFGCGTVTVNYDGVNKHKTKIGDNAFIGCNTNLIAPIEIGDNVFIAAGSTVTKSIPSNSFAIARSKQVTKEDYARYLIKPKTETLADKDNK</sequence>
<dbReference type="GO" id="GO:0009252">
    <property type="term" value="P:peptidoglycan biosynthetic process"/>
    <property type="evidence" value="ECO:0007669"/>
    <property type="project" value="UniProtKB-UniRule"/>
</dbReference>
<evidence type="ECO:0000256" key="10">
    <source>
        <dbReference type="ARBA" id="ARBA00022737"/>
    </source>
</evidence>
<evidence type="ECO:0000256" key="9">
    <source>
        <dbReference type="ARBA" id="ARBA00022723"/>
    </source>
</evidence>
<dbReference type="CDD" id="cd03353">
    <property type="entry name" value="LbH_GlmU_C"/>
    <property type="match status" value="1"/>
</dbReference>
<dbReference type="PANTHER" id="PTHR43584:SF3">
    <property type="entry name" value="BIFUNCTIONAL PROTEIN GLMU"/>
    <property type="match status" value="1"/>
</dbReference>
<dbReference type="NCBIfam" id="NF010934">
    <property type="entry name" value="PRK14354.1"/>
    <property type="match status" value="1"/>
</dbReference>
<dbReference type="GO" id="GO:0009245">
    <property type="term" value="P:lipid A biosynthetic process"/>
    <property type="evidence" value="ECO:0007669"/>
    <property type="project" value="UniProtKB-UniRule"/>
</dbReference>
<keyword evidence="13 20" id="KW-0573">Peptidoglycan synthesis</keyword>
<comment type="similarity">
    <text evidence="5 20">In the N-terminal section; belongs to the N-acetylglucosamine-1-phosphate uridyltransferase family.</text>
</comment>
<dbReference type="RefSeq" id="WP_035368749.1">
    <property type="nucleotide sequence ID" value="NZ_LR215050.1"/>
</dbReference>
<evidence type="ECO:0000256" key="4">
    <source>
        <dbReference type="ARBA" id="ARBA00007707"/>
    </source>
</evidence>
<evidence type="ECO:0000256" key="13">
    <source>
        <dbReference type="ARBA" id="ARBA00022984"/>
    </source>
</evidence>
<accession>A0A449BLF1</accession>
<dbReference type="EC" id="2.3.1.157" evidence="20"/>
<feature type="binding site" evidence="20">
    <location>
        <position position="154"/>
    </location>
    <ligand>
        <name>UDP-N-acetyl-alpha-D-glucosamine</name>
        <dbReference type="ChEBI" id="CHEBI:57705"/>
    </ligand>
</feature>
<comment type="pathway">
    <text evidence="3 20">Nucleotide-sugar biosynthesis; UDP-N-acetyl-alpha-D-glucosamine biosynthesis; UDP-N-acetyl-alpha-D-glucosamine from N-acetyl-alpha-D-glucosamine 1-phosphate: step 1/1.</text>
</comment>
<keyword evidence="15 20" id="KW-0012">Acyltransferase</keyword>
<evidence type="ECO:0000256" key="11">
    <source>
        <dbReference type="ARBA" id="ARBA00022842"/>
    </source>
</evidence>
<dbReference type="PANTHER" id="PTHR43584">
    <property type="entry name" value="NUCLEOTIDYL TRANSFERASE"/>
    <property type="match status" value="1"/>
</dbReference>
<evidence type="ECO:0000256" key="14">
    <source>
        <dbReference type="ARBA" id="ARBA00023268"/>
    </source>
</evidence>
<feature type="binding site" evidence="20">
    <location>
        <position position="349"/>
    </location>
    <ligand>
        <name>UDP-N-acetyl-alpha-D-glucosamine</name>
        <dbReference type="ChEBI" id="CHEBI:57705"/>
    </ligand>
</feature>
<keyword evidence="16 20" id="KW-0961">Cell wall biogenesis/degradation</keyword>
<comment type="pathway">
    <text evidence="20">Bacterial outer membrane biogenesis; LPS lipid A biosynthesis.</text>
</comment>
<feature type="domain" description="Mannose-1-phosphate guanyltransferase C-terminal" evidence="22">
    <location>
        <begin position="263"/>
        <end position="349"/>
    </location>
</feature>
<feature type="binding site" evidence="20">
    <location>
        <begin position="8"/>
        <end position="11"/>
    </location>
    <ligand>
        <name>UDP-N-acetyl-alpha-D-glucosamine</name>
        <dbReference type="ChEBI" id="CHEBI:57705"/>
    </ligand>
</feature>
<evidence type="ECO:0000256" key="3">
    <source>
        <dbReference type="ARBA" id="ARBA00005208"/>
    </source>
</evidence>
<evidence type="ECO:0000256" key="19">
    <source>
        <dbReference type="ARBA" id="ARBA00049628"/>
    </source>
</evidence>
<evidence type="ECO:0000256" key="17">
    <source>
        <dbReference type="ARBA" id="ARBA00048247"/>
    </source>
</evidence>
<dbReference type="InterPro" id="IPR005835">
    <property type="entry name" value="NTP_transferase_dom"/>
</dbReference>
<dbReference type="Proteomes" id="UP000290909">
    <property type="component" value="Chromosome"/>
</dbReference>
<keyword evidence="8 20" id="KW-0548">Nucleotidyltransferase</keyword>
<dbReference type="Gene3D" id="3.90.550.10">
    <property type="entry name" value="Spore Coat Polysaccharide Biosynthesis Protein SpsA, Chain A"/>
    <property type="match status" value="1"/>
</dbReference>
<feature type="binding site" evidence="20">
    <location>
        <position position="331"/>
    </location>
    <ligand>
        <name>UDP-N-acetyl-alpha-D-glucosamine</name>
        <dbReference type="ChEBI" id="CHEBI:57705"/>
    </ligand>
</feature>
<dbReference type="Pfam" id="PF25087">
    <property type="entry name" value="GMPPB_C"/>
    <property type="match status" value="1"/>
</dbReference>
<evidence type="ECO:0000313" key="23">
    <source>
        <dbReference type="EMBL" id="VEU83271.1"/>
    </source>
</evidence>
<evidence type="ECO:0000256" key="8">
    <source>
        <dbReference type="ARBA" id="ARBA00022695"/>
    </source>
</evidence>
<dbReference type="EMBL" id="LR215050">
    <property type="protein sequence ID" value="VEU83271.1"/>
    <property type="molecule type" value="Genomic_DNA"/>
</dbReference>
<dbReference type="NCBIfam" id="TIGR01173">
    <property type="entry name" value="glmU"/>
    <property type="match status" value="1"/>
</dbReference>
<comment type="caution">
    <text evidence="20">Lacks conserved residue(s) required for the propagation of feature annotation.</text>
</comment>
<comment type="subunit">
    <text evidence="20">Homotrimer.</text>
</comment>
<dbReference type="GO" id="GO:0008360">
    <property type="term" value="P:regulation of cell shape"/>
    <property type="evidence" value="ECO:0007669"/>
    <property type="project" value="UniProtKB-KW"/>
</dbReference>
<dbReference type="GO" id="GO:0006048">
    <property type="term" value="P:UDP-N-acetylglucosamine biosynthetic process"/>
    <property type="evidence" value="ECO:0007669"/>
    <property type="project" value="UniProtKB-UniPathway"/>
</dbReference>
<feature type="binding site" evidence="20">
    <location>
        <position position="102"/>
    </location>
    <ligand>
        <name>Mg(2+)</name>
        <dbReference type="ChEBI" id="CHEBI:18420"/>
    </ligand>
</feature>
<feature type="active site" description="Proton acceptor" evidence="20">
    <location>
        <position position="361"/>
    </location>
</feature>
<dbReference type="AlphaFoldDB" id="A0A449BLF1"/>
<evidence type="ECO:0000256" key="6">
    <source>
        <dbReference type="ARBA" id="ARBA00022490"/>
    </source>
</evidence>
<dbReference type="InterPro" id="IPR050065">
    <property type="entry name" value="GlmU-like"/>
</dbReference>
<comment type="catalytic activity">
    <reaction evidence="18 20">
        <text>N-acetyl-alpha-D-glucosamine 1-phosphate + UTP + H(+) = UDP-N-acetyl-alpha-D-glucosamine + diphosphate</text>
        <dbReference type="Rhea" id="RHEA:13509"/>
        <dbReference type="ChEBI" id="CHEBI:15378"/>
        <dbReference type="ChEBI" id="CHEBI:33019"/>
        <dbReference type="ChEBI" id="CHEBI:46398"/>
        <dbReference type="ChEBI" id="CHEBI:57705"/>
        <dbReference type="ChEBI" id="CHEBI:57776"/>
        <dbReference type="EC" id="2.7.7.23"/>
    </reaction>
</comment>
<evidence type="ECO:0000256" key="2">
    <source>
        <dbReference type="ARBA" id="ARBA00005166"/>
    </source>
</evidence>
<comment type="function">
    <text evidence="19 20">Catalyzes the last two sequential reactions in the de novo biosynthetic pathway for UDP-N-acetylglucosamine (UDP-GlcNAc). The C-terminal domain catalyzes the transfer of acetyl group from acetyl coenzyme A to glucosamine-1-phosphate (GlcN-1-P) to produce N-acetylglucosamine-1-phosphate (GlcNAc-1-P), which is converted into UDP-GlcNAc by the transfer of uridine 5-monophosphate (from uridine 5-triphosphate), a reaction catalyzed by the N-terminal domain.</text>
</comment>
<feature type="binding site" evidence="20">
    <location>
        <begin position="77"/>
        <end position="78"/>
    </location>
    <ligand>
        <name>UDP-N-acetyl-alpha-D-glucosamine</name>
        <dbReference type="ChEBI" id="CHEBI:57705"/>
    </ligand>
</feature>
<keyword evidence="14 20" id="KW-0511">Multifunctional enzyme</keyword>
<feature type="region of interest" description="N-acetyltransferase" evidence="20">
    <location>
        <begin position="250"/>
        <end position="465"/>
    </location>
</feature>
<feature type="binding site" evidence="20">
    <location>
        <position position="375"/>
    </location>
    <ligand>
        <name>UDP-N-acetyl-alpha-D-glucosamine</name>
        <dbReference type="ChEBI" id="CHEBI:57705"/>
    </ligand>
</feature>
<evidence type="ECO:0000256" key="18">
    <source>
        <dbReference type="ARBA" id="ARBA00048493"/>
    </source>
</evidence>
<feature type="region of interest" description="Linker" evidence="20">
    <location>
        <begin position="229"/>
        <end position="249"/>
    </location>
</feature>
<dbReference type="InterPro" id="IPR029044">
    <property type="entry name" value="Nucleotide-diphossugar_trans"/>
</dbReference>
<feature type="binding site" evidence="20">
    <location>
        <begin position="384"/>
        <end position="385"/>
    </location>
    <ligand>
        <name>acetyl-CoA</name>
        <dbReference type="ChEBI" id="CHEBI:57288"/>
    </ligand>
</feature>
<evidence type="ECO:0000256" key="1">
    <source>
        <dbReference type="ARBA" id="ARBA00004496"/>
    </source>
</evidence>
<dbReference type="GO" id="GO:0000902">
    <property type="term" value="P:cell morphogenesis"/>
    <property type="evidence" value="ECO:0007669"/>
    <property type="project" value="UniProtKB-UniRule"/>
</dbReference>
<feature type="domain" description="Nucleotidyl transferase" evidence="21">
    <location>
        <begin position="5"/>
        <end position="218"/>
    </location>
</feature>
<feature type="binding site" evidence="20">
    <location>
        <position position="226"/>
    </location>
    <ligand>
        <name>UDP-N-acetyl-alpha-D-glucosamine</name>
        <dbReference type="ChEBI" id="CHEBI:57705"/>
    </ligand>
</feature>
<feature type="binding site" evidence="20">
    <location>
        <position position="72"/>
    </location>
    <ligand>
        <name>UDP-N-acetyl-alpha-D-glucosamine</name>
        <dbReference type="ChEBI" id="CHEBI:57705"/>
    </ligand>
</feature>
<evidence type="ECO:0000256" key="16">
    <source>
        <dbReference type="ARBA" id="ARBA00023316"/>
    </source>
</evidence>
<organism evidence="23 24">
    <name type="scientific">Acholeplasma hippikon</name>
    <dbReference type="NCBI Taxonomy" id="264636"/>
    <lineage>
        <taxon>Bacteria</taxon>
        <taxon>Bacillati</taxon>
        <taxon>Mycoplasmatota</taxon>
        <taxon>Mollicutes</taxon>
        <taxon>Acholeplasmatales</taxon>
        <taxon>Acholeplasmataceae</taxon>
        <taxon>Acholeplasma</taxon>
    </lineage>
</organism>
<reference evidence="23 24" key="1">
    <citation type="submission" date="2019-01" db="EMBL/GenBank/DDBJ databases">
        <authorList>
            <consortium name="Pathogen Informatics"/>
        </authorList>
    </citation>
    <scope>NUCLEOTIDE SEQUENCE [LARGE SCALE GENOMIC DNA]</scope>
    <source>
        <strain evidence="23 24">NCTC10172</strain>
    </source>
</reference>
<dbReference type="HAMAP" id="MF_01631">
    <property type="entry name" value="GlmU"/>
    <property type="match status" value="1"/>
</dbReference>
<dbReference type="Pfam" id="PF00132">
    <property type="entry name" value="Hexapep"/>
    <property type="match status" value="1"/>
</dbReference>
<feature type="binding site" evidence="20">
    <location>
        <position position="22"/>
    </location>
    <ligand>
        <name>UDP-N-acetyl-alpha-D-glucosamine</name>
        <dbReference type="ChEBI" id="CHEBI:57705"/>
    </ligand>
</feature>
<dbReference type="InterPro" id="IPR001451">
    <property type="entry name" value="Hexapep"/>
</dbReference>
<dbReference type="CDD" id="cd02540">
    <property type="entry name" value="GT2_GlmU_N_bac"/>
    <property type="match status" value="1"/>
</dbReference>
<evidence type="ECO:0000259" key="21">
    <source>
        <dbReference type="Pfam" id="PF00483"/>
    </source>
</evidence>
<keyword evidence="6 20" id="KW-0963">Cytoplasm</keyword>
<keyword evidence="9 20" id="KW-0479">Metal-binding</keyword>
<feature type="region of interest" description="Pyrophosphorylase" evidence="20">
    <location>
        <begin position="1"/>
        <end position="228"/>
    </location>
</feature>
<dbReference type="GO" id="GO:0071555">
    <property type="term" value="P:cell wall organization"/>
    <property type="evidence" value="ECO:0007669"/>
    <property type="project" value="UniProtKB-KW"/>
</dbReference>
<evidence type="ECO:0000256" key="15">
    <source>
        <dbReference type="ARBA" id="ARBA00023315"/>
    </source>
</evidence>
<feature type="binding site" evidence="20">
    <location>
        <position position="421"/>
    </location>
    <ligand>
        <name>acetyl-CoA</name>
        <dbReference type="ChEBI" id="CHEBI:57288"/>
    </ligand>
</feature>
<proteinExistence type="inferred from homology"/>
<protein>
    <recommendedName>
        <fullName evidence="20">Bifunctional protein GlmU</fullName>
    </recommendedName>
    <domain>
        <recommendedName>
            <fullName evidence="20">UDP-N-acetylglucosamine pyrophosphorylase</fullName>
            <ecNumber evidence="20">2.7.7.23</ecNumber>
        </recommendedName>
        <alternativeName>
            <fullName evidence="20">N-acetylglucosamine-1-phosphate uridyltransferase</fullName>
        </alternativeName>
    </domain>
    <domain>
        <recommendedName>
            <fullName evidence="20">Glucosamine-1-phosphate N-acetyltransferase</fullName>
            <ecNumber evidence="20">2.3.1.157</ecNumber>
        </recommendedName>
    </domain>
</protein>
<keyword evidence="24" id="KW-1185">Reference proteome</keyword>
<dbReference type="InterPro" id="IPR038009">
    <property type="entry name" value="GlmU_C_LbH"/>
</dbReference>
<comment type="cofactor">
    <cofactor evidence="20">
        <name>Mg(2+)</name>
        <dbReference type="ChEBI" id="CHEBI:18420"/>
    </cofactor>
    <text evidence="20">Binds 1 Mg(2+) ion per subunit.</text>
</comment>
<feature type="binding site" evidence="20">
    <location>
        <position position="438"/>
    </location>
    <ligand>
        <name>acetyl-CoA</name>
        <dbReference type="ChEBI" id="CHEBI:57288"/>
    </ligand>
</feature>
<evidence type="ECO:0000256" key="20">
    <source>
        <dbReference type="HAMAP-Rule" id="MF_01631"/>
    </source>
</evidence>
<dbReference type="GO" id="GO:0019134">
    <property type="term" value="F:glucosamine-1-phosphate N-acetyltransferase activity"/>
    <property type="evidence" value="ECO:0007669"/>
    <property type="project" value="UniProtKB-UniRule"/>
</dbReference>
<dbReference type="GO" id="GO:0000287">
    <property type="term" value="F:magnesium ion binding"/>
    <property type="evidence" value="ECO:0007669"/>
    <property type="project" value="UniProtKB-UniRule"/>
</dbReference>
<comment type="subcellular location">
    <subcellularLocation>
        <location evidence="1 20">Cytoplasm</location>
    </subcellularLocation>
</comment>
<evidence type="ECO:0000256" key="5">
    <source>
        <dbReference type="ARBA" id="ARBA00007947"/>
    </source>
</evidence>
<dbReference type="GO" id="GO:0003977">
    <property type="term" value="F:UDP-N-acetylglucosamine diphosphorylase activity"/>
    <property type="evidence" value="ECO:0007669"/>
    <property type="project" value="UniProtKB-UniRule"/>
</dbReference>
<dbReference type="SUPFAM" id="SSF53448">
    <property type="entry name" value="Nucleotide-diphospho-sugar transferases"/>
    <property type="match status" value="1"/>
</dbReference>
<dbReference type="InterPro" id="IPR005882">
    <property type="entry name" value="Bifunctional_GlmU"/>
</dbReference>
<keyword evidence="10 20" id="KW-0677">Repeat</keyword>
<dbReference type="EC" id="2.7.7.23" evidence="20"/>
<evidence type="ECO:0000256" key="7">
    <source>
        <dbReference type="ARBA" id="ARBA00022679"/>
    </source>
</evidence>
<evidence type="ECO:0000259" key="22">
    <source>
        <dbReference type="Pfam" id="PF25087"/>
    </source>
</evidence>
<dbReference type="InterPro" id="IPR018357">
    <property type="entry name" value="Hexapep_transf_CS"/>
</dbReference>
<feature type="binding site" evidence="20">
    <location>
        <position position="364"/>
    </location>
    <ligand>
        <name>UDP-N-acetyl-alpha-D-glucosamine</name>
        <dbReference type="ChEBI" id="CHEBI:57705"/>
    </ligand>
</feature>
<gene>
    <name evidence="20 23" type="primary">glmU</name>
    <name evidence="23" type="ORF">NCTC10172_01346</name>
</gene>
<dbReference type="GO" id="GO:0005737">
    <property type="term" value="C:cytoplasm"/>
    <property type="evidence" value="ECO:0007669"/>
    <property type="project" value="UniProtKB-SubCell"/>
</dbReference>
<dbReference type="UniPathway" id="UPA00113">
    <property type="reaction ID" value="UER00532"/>
</dbReference>
<comment type="similarity">
    <text evidence="4 20">In the C-terminal section; belongs to the transferase hexapeptide repeat family.</text>
</comment>
<dbReference type="GO" id="GO:0016020">
    <property type="term" value="C:membrane"/>
    <property type="evidence" value="ECO:0007669"/>
    <property type="project" value="GOC"/>
</dbReference>
<name>A0A449BLF1_9MOLU</name>
<dbReference type="STRING" id="1408416.GCA_000702765_00509"/>
<keyword evidence="12 20" id="KW-0133">Cell shape</keyword>
<evidence type="ECO:0000313" key="24">
    <source>
        <dbReference type="Proteomes" id="UP000290909"/>
    </source>
</evidence>
<evidence type="ECO:0000256" key="12">
    <source>
        <dbReference type="ARBA" id="ARBA00022960"/>
    </source>
</evidence>
<dbReference type="Pfam" id="PF00483">
    <property type="entry name" value="NTP_transferase"/>
    <property type="match status" value="1"/>
</dbReference>
<dbReference type="Gene3D" id="2.160.10.10">
    <property type="entry name" value="Hexapeptide repeat proteins"/>
    <property type="match status" value="1"/>
</dbReference>
<comment type="catalytic activity">
    <reaction evidence="17 20">
        <text>alpha-D-glucosamine 1-phosphate + acetyl-CoA = N-acetyl-alpha-D-glucosamine 1-phosphate + CoA + H(+)</text>
        <dbReference type="Rhea" id="RHEA:13725"/>
        <dbReference type="ChEBI" id="CHEBI:15378"/>
        <dbReference type="ChEBI" id="CHEBI:57287"/>
        <dbReference type="ChEBI" id="CHEBI:57288"/>
        <dbReference type="ChEBI" id="CHEBI:57776"/>
        <dbReference type="ChEBI" id="CHEBI:58516"/>
        <dbReference type="EC" id="2.3.1.157"/>
    </reaction>
</comment>
<comment type="pathway">
    <text evidence="2 20">Nucleotide-sugar biosynthesis; UDP-N-acetyl-alpha-D-glucosamine biosynthesis; N-acetyl-alpha-D-glucosamine 1-phosphate from alpha-D-glucosamine 6-phosphate (route II): step 2/2.</text>
</comment>
<feature type="binding site" evidence="20">
    <location>
        <position position="139"/>
    </location>
    <ligand>
        <name>UDP-N-acetyl-alpha-D-glucosamine</name>
        <dbReference type="ChEBI" id="CHEBI:57705"/>
    </ligand>
</feature>
<keyword evidence="7 20" id="KW-0808">Transferase</keyword>
<dbReference type="PROSITE" id="PS00101">
    <property type="entry name" value="HEXAPEP_TRANSFERASES"/>
    <property type="match status" value="1"/>
</dbReference>